<feature type="compositionally biased region" description="Basic and acidic residues" evidence="7">
    <location>
        <begin position="293"/>
        <end position="303"/>
    </location>
</feature>
<dbReference type="PANTHER" id="PTHR37423:SF1">
    <property type="entry name" value="OUTER MEMBRANE PROTEIN ASSEMBLY FACTOR BAMD"/>
    <property type="match status" value="1"/>
</dbReference>
<name>A0ABQ2GI43_9PSED</name>
<evidence type="ECO:0000259" key="9">
    <source>
        <dbReference type="Pfam" id="PF13525"/>
    </source>
</evidence>
<comment type="caution">
    <text evidence="10">The sequence shown here is derived from an EMBL/GenBank/DDBJ whole genome shotgun (WGS) entry which is preliminary data.</text>
</comment>
<dbReference type="NCBIfam" id="TIGR03302">
    <property type="entry name" value="OM_YfiO"/>
    <property type="match status" value="1"/>
</dbReference>
<comment type="subunit">
    <text evidence="6">Part of the Bam complex.</text>
</comment>
<evidence type="ECO:0000256" key="4">
    <source>
        <dbReference type="ARBA" id="ARBA00023237"/>
    </source>
</evidence>
<evidence type="ECO:0000256" key="1">
    <source>
        <dbReference type="ARBA" id="ARBA00022729"/>
    </source>
</evidence>
<feature type="signal peptide" evidence="8">
    <location>
        <begin position="1"/>
        <end position="22"/>
    </location>
</feature>
<organism evidence="10 11">
    <name type="scientific">Pseudomonas asuensis</name>
    <dbReference type="NCBI Taxonomy" id="1825787"/>
    <lineage>
        <taxon>Bacteria</taxon>
        <taxon>Pseudomonadati</taxon>
        <taxon>Pseudomonadota</taxon>
        <taxon>Gammaproteobacteria</taxon>
        <taxon>Pseudomonadales</taxon>
        <taxon>Pseudomonadaceae</taxon>
        <taxon>Pseudomonas</taxon>
    </lineage>
</organism>
<dbReference type="InterPro" id="IPR011990">
    <property type="entry name" value="TPR-like_helical_dom_sf"/>
</dbReference>
<dbReference type="InterPro" id="IPR039565">
    <property type="entry name" value="BamD-like"/>
</dbReference>
<comment type="subcellular location">
    <subcellularLocation>
        <location evidence="6">Cell outer membrane</location>
        <topology evidence="6">Lipid-anchor</topology>
    </subcellularLocation>
</comment>
<evidence type="ECO:0000256" key="5">
    <source>
        <dbReference type="ARBA" id="ARBA00023288"/>
    </source>
</evidence>
<gene>
    <name evidence="6 10" type="primary">bamD</name>
    <name evidence="10" type="ORF">GCM10009425_04450</name>
</gene>
<reference evidence="11" key="1">
    <citation type="journal article" date="2019" name="Int. J. Syst. Evol. Microbiol.">
        <title>The Global Catalogue of Microorganisms (GCM) 10K type strain sequencing project: providing services to taxonomists for standard genome sequencing and annotation.</title>
        <authorList>
            <consortium name="The Broad Institute Genomics Platform"/>
            <consortium name="The Broad Institute Genome Sequencing Center for Infectious Disease"/>
            <person name="Wu L."/>
            <person name="Ma J."/>
        </authorList>
    </citation>
    <scope>NUCLEOTIDE SEQUENCE [LARGE SCALE GENOMIC DNA]</scope>
    <source>
        <strain evidence="11">JCM 13501</strain>
    </source>
</reference>
<dbReference type="Gene3D" id="1.25.40.10">
    <property type="entry name" value="Tetratricopeptide repeat domain"/>
    <property type="match status" value="1"/>
</dbReference>
<evidence type="ECO:0000256" key="8">
    <source>
        <dbReference type="SAM" id="SignalP"/>
    </source>
</evidence>
<proteinExistence type="inferred from homology"/>
<keyword evidence="4 6" id="KW-0998">Cell outer membrane</keyword>
<keyword evidence="5 6" id="KW-0449">Lipoprotein</keyword>
<dbReference type="PROSITE" id="PS51257">
    <property type="entry name" value="PROKAR_LIPOPROTEIN"/>
    <property type="match status" value="1"/>
</dbReference>
<accession>A0ABQ2GI43</accession>
<dbReference type="Pfam" id="PF13525">
    <property type="entry name" value="YfiO"/>
    <property type="match status" value="1"/>
</dbReference>
<evidence type="ECO:0000256" key="2">
    <source>
        <dbReference type="ARBA" id="ARBA00023136"/>
    </source>
</evidence>
<keyword evidence="1 6" id="KW-0732">Signal</keyword>
<dbReference type="InterPro" id="IPR017689">
    <property type="entry name" value="BamD"/>
</dbReference>
<evidence type="ECO:0000313" key="10">
    <source>
        <dbReference type="EMBL" id="GGL96570.1"/>
    </source>
</evidence>
<evidence type="ECO:0000256" key="7">
    <source>
        <dbReference type="SAM" id="MobiDB-lite"/>
    </source>
</evidence>
<dbReference type="EMBL" id="BMNW01000001">
    <property type="protein sequence ID" value="GGL96570.1"/>
    <property type="molecule type" value="Genomic_DNA"/>
</dbReference>
<dbReference type="SUPFAM" id="SSF48452">
    <property type="entry name" value="TPR-like"/>
    <property type="match status" value="1"/>
</dbReference>
<keyword evidence="2 6" id="KW-0472">Membrane</keyword>
<comment type="function">
    <text evidence="6">Part of the outer membrane protein assembly complex, which is involved in assembly and insertion of beta-barrel proteins into the outer membrane.</text>
</comment>
<keyword evidence="11" id="KW-1185">Reference proteome</keyword>
<feature type="chain" id="PRO_5045832631" description="Outer membrane protein assembly factor BamD" evidence="8">
    <location>
        <begin position="23"/>
        <end position="337"/>
    </location>
</feature>
<dbReference type="PANTHER" id="PTHR37423">
    <property type="entry name" value="SOLUBLE LYTIC MUREIN TRANSGLYCOSYLASE-RELATED"/>
    <property type="match status" value="1"/>
</dbReference>
<dbReference type="HAMAP" id="MF_00922">
    <property type="entry name" value="OM_assembly_BamD"/>
    <property type="match status" value="1"/>
</dbReference>
<evidence type="ECO:0000256" key="3">
    <source>
        <dbReference type="ARBA" id="ARBA00023139"/>
    </source>
</evidence>
<sequence length="337" mass="38132">MQLKHLLLIASLALTAACSSKAPEVAENLSETELYKQAQEDLNNNNYNQAASKLKALESRYPFGRYADQSQLELIYANYKNGEPEAARTSADRFIRLHPQHPNVDYAYYMKGVASFEQDRSLLARFLPLDMTKRDPGAARDSFNDFAQFTSRFPNSRYAPDAKARMTYLRNLLAAYEVHVAEYYLRRKAYVAAANRGRYVVENFQGTPSVGDGLAVMTEAYQHLGLNELAATSLETLKMNYPDNPSLDNGEFKLKQRDEDERSWLARATLGLVDRPSEPLPPGETRAAQDVQRQYEDAKREIPPELLPENQPAGGASEDSQTPHRSWFSRLTFGLFD</sequence>
<evidence type="ECO:0000313" key="11">
    <source>
        <dbReference type="Proteomes" id="UP000616499"/>
    </source>
</evidence>
<dbReference type="CDD" id="cd15830">
    <property type="entry name" value="BamD"/>
    <property type="match status" value="1"/>
</dbReference>
<feature type="domain" description="Outer membrane lipoprotein BamD-like" evidence="9">
    <location>
        <begin position="30"/>
        <end position="233"/>
    </location>
</feature>
<evidence type="ECO:0000256" key="6">
    <source>
        <dbReference type="HAMAP-Rule" id="MF_00922"/>
    </source>
</evidence>
<protein>
    <recommendedName>
        <fullName evidence="6">Outer membrane protein assembly factor BamD</fullName>
    </recommendedName>
</protein>
<feature type="region of interest" description="Disordered" evidence="7">
    <location>
        <begin position="273"/>
        <end position="325"/>
    </location>
</feature>
<dbReference type="Proteomes" id="UP000616499">
    <property type="component" value="Unassembled WGS sequence"/>
</dbReference>
<keyword evidence="3 6" id="KW-0564">Palmitate</keyword>
<comment type="similarity">
    <text evidence="6">Belongs to the BamD family.</text>
</comment>
<dbReference type="RefSeq" id="WP_188864430.1">
    <property type="nucleotide sequence ID" value="NZ_BMNW01000001.1"/>
</dbReference>